<dbReference type="AlphaFoldDB" id="A0A2P2DZH2"/>
<keyword evidence="1" id="KW-1133">Transmembrane helix</keyword>
<dbReference type="Proteomes" id="UP000245133">
    <property type="component" value="Unassembled WGS sequence"/>
</dbReference>
<sequence>MFLAQLINPYSIDQVKALEDKVNSYETWIFFLVFVSAALALIVIFQRLTINKMKFKDGSDIKYYNKPIKPKAESEKKVNKDLDTLPDINTITQTTPTHINDNNPKPKDLPDPGLIFKYTLSGETTEKIITIGQKEGTIKTFSTEIVDHHLTIMIRALDASRGQDIYDLPEKIVEKYVLDFRREGKALIVMPFSKEVREMGSRERVYLQDQPDEAGDPNYPSLEHNQPIRFRLGDRLSQEGKFRAGYFEFHLYTKDIESKTKAGIPKIEKQFFLRLYKIYPGYDTAKQNSDGLFPMIDPFAKA</sequence>
<dbReference type="OrthoDB" id="322623at2"/>
<dbReference type="EMBL" id="BFBB01000003">
    <property type="protein sequence ID" value="GBF49986.1"/>
    <property type="molecule type" value="Genomic_DNA"/>
</dbReference>
<feature type="transmembrane region" description="Helical" evidence="1">
    <location>
        <begin position="28"/>
        <end position="45"/>
    </location>
</feature>
<name>A0A2P2DZH2_9LEPT</name>
<evidence type="ECO:0000313" key="2">
    <source>
        <dbReference type="EMBL" id="GBF49986.1"/>
    </source>
</evidence>
<reference evidence="2 3" key="1">
    <citation type="submission" date="2018-02" db="EMBL/GenBank/DDBJ databases">
        <title>Novel Leptospira species isolated from soil and water in Japan.</title>
        <authorList>
            <person name="Nakao R."/>
            <person name="Masuzawa T."/>
        </authorList>
    </citation>
    <scope>NUCLEOTIDE SEQUENCE [LARGE SCALE GENOMIC DNA]</scope>
    <source>
        <strain evidence="2 3">YH101</strain>
    </source>
</reference>
<gene>
    <name evidence="2" type="ORF">LPTSP4_15070</name>
</gene>
<comment type="caution">
    <text evidence="2">The sequence shown here is derived from an EMBL/GenBank/DDBJ whole genome shotgun (WGS) entry which is preliminary data.</text>
</comment>
<proteinExistence type="predicted"/>
<protein>
    <submittedName>
        <fullName evidence="2">Uncharacterized protein</fullName>
    </submittedName>
</protein>
<keyword evidence="3" id="KW-1185">Reference proteome</keyword>
<keyword evidence="1" id="KW-0472">Membrane</keyword>
<organism evidence="2 3">
    <name type="scientific">Leptospira ryugenii</name>
    <dbReference type="NCBI Taxonomy" id="1917863"/>
    <lineage>
        <taxon>Bacteria</taxon>
        <taxon>Pseudomonadati</taxon>
        <taxon>Spirochaetota</taxon>
        <taxon>Spirochaetia</taxon>
        <taxon>Leptospirales</taxon>
        <taxon>Leptospiraceae</taxon>
        <taxon>Leptospira</taxon>
    </lineage>
</organism>
<evidence type="ECO:0000313" key="3">
    <source>
        <dbReference type="Proteomes" id="UP000245133"/>
    </source>
</evidence>
<accession>A0A2P2DZH2</accession>
<dbReference type="RefSeq" id="WP_108975349.1">
    <property type="nucleotide sequence ID" value="NZ_BFBB01000003.1"/>
</dbReference>
<keyword evidence="1" id="KW-0812">Transmembrane</keyword>
<evidence type="ECO:0000256" key="1">
    <source>
        <dbReference type="SAM" id="Phobius"/>
    </source>
</evidence>